<gene>
    <name evidence="2" type="ORF">EW093_03370</name>
</gene>
<keyword evidence="3" id="KW-1185">Reference proteome</keyword>
<protein>
    <submittedName>
        <fullName evidence="2">MBL fold metallo-hydrolase</fullName>
    </submittedName>
</protein>
<dbReference type="KEGG" id="sper:EW093_03370"/>
<evidence type="ECO:0000259" key="1">
    <source>
        <dbReference type="SMART" id="SM00849"/>
    </source>
</evidence>
<evidence type="ECO:0000313" key="2">
    <source>
        <dbReference type="EMBL" id="QEN03776.1"/>
    </source>
</evidence>
<reference evidence="2 3" key="2">
    <citation type="submission" date="2019-09" db="EMBL/GenBank/DDBJ databases">
        <title>Complete Genome Sequence and Methylome Analysis of free living Spirochaetas.</title>
        <authorList>
            <person name="Leshcheva N."/>
            <person name="Mikheeva N."/>
        </authorList>
    </citation>
    <scope>NUCLEOTIDE SEQUENCE [LARGE SCALE GENOMIC DNA]</scope>
    <source>
        <strain evidence="2 3">P</strain>
    </source>
</reference>
<dbReference type="PANTHER" id="PTHR47619:SF1">
    <property type="entry name" value="EXODEOXYRIBONUCLEASE WALJ"/>
    <property type="match status" value="1"/>
</dbReference>
<organism evidence="2 3">
    <name type="scientific">Thiospirochaeta perfilievii</name>
    <dbReference type="NCBI Taxonomy" id="252967"/>
    <lineage>
        <taxon>Bacteria</taxon>
        <taxon>Pseudomonadati</taxon>
        <taxon>Spirochaetota</taxon>
        <taxon>Spirochaetia</taxon>
        <taxon>Spirochaetales</taxon>
        <taxon>Spirochaetaceae</taxon>
        <taxon>Thiospirochaeta</taxon>
    </lineage>
</organism>
<dbReference type="AlphaFoldDB" id="A0A5C1QAF3"/>
<sequence length="253" mass="28956">MRYAVIGSGSSANSYIFEVGKDLFVIDNGFSLKEFKLRVNKLGFKYTDIRAVFLTHTHSDHSKGVGPLSRDLEIPVYAHKNIKGDFYIHKPIEPFKHYVINELNIMPFDLSHDAKDSISFYFKILEKRVTIITDTGMITPQMYNLAKRSHLLFLEANYCDKLLKSGPYPDFLKRRIQSNVGHLSNISAINFLNDLTSDDNCCISYVYLCHLSKNNNSIEAVERDFSELYTGEIPYRICNRDESVSCDEALGLI</sequence>
<name>A0A5C1QAF3_9SPIO</name>
<dbReference type="Gene3D" id="3.60.15.10">
    <property type="entry name" value="Ribonuclease Z/Hydroxyacylglutathione hydrolase-like"/>
    <property type="match status" value="1"/>
</dbReference>
<dbReference type="SMART" id="SM00849">
    <property type="entry name" value="Lactamase_B"/>
    <property type="match status" value="1"/>
</dbReference>
<dbReference type="EMBL" id="CP035807">
    <property type="protein sequence ID" value="QEN03776.1"/>
    <property type="molecule type" value="Genomic_DNA"/>
</dbReference>
<dbReference type="InterPro" id="IPR001279">
    <property type="entry name" value="Metallo-B-lactamas"/>
</dbReference>
<dbReference type="RefSeq" id="WP_149567034.1">
    <property type="nucleotide sequence ID" value="NZ_CP035807.1"/>
</dbReference>
<dbReference type="InterPro" id="IPR036866">
    <property type="entry name" value="RibonucZ/Hydroxyglut_hydro"/>
</dbReference>
<feature type="domain" description="Metallo-beta-lactamase" evidence="1">
    <location>
        <begin position="11"/>
        <end position="182"/>
    </location>
</feature>
<dbReference type="PANTHER" id="PTHR47619">
    <property type="entry name" value="METALLO-HYDROLASE YYCJ-RELATED"/>
    <property type="match status" value="1"/>
</dbReference>
<keyword evidence="2" id="KW-0378">Hydrolase</keyword>
<dbReference type="GO" id="GO:0016787">
    <property type="term" value="F:hydrolase activity"/>
    <property type="evidence" value="ECO:0007669"/>
    <property type="project" value="UniProtKB-KW"/>
</dbReference>
<dbReference type="OrthoDB" id="9781189at2"/>
<accession>A0A5C1QAF3</accession>
<dbReference type="Proteomes" id="UP000323824">
    <property type="component" value="Chromosome"/>
</dbReference>
<proteinExistence type="predicted"/>
<dbReference type="Pfam" id="PF12706">
    <property type="entry name" value="Lactamase_B_2"/>
    <property type="match status" value="1"/>
</dbReference>
<dbReference type="SUPFAM" id="SSF56281">
    <property type="entry name" value="Metallo-hydrolase/oxidoreductase"/>
    <property type="match status" value="1"/>
</dbReference>
<evidence type="ECO:0000313" key="3">
    <source>
        <dbReference type="Proteomes" id="UP000323824"/>
    </source>
</evidence>
<dbReference type="InterPro" id="IPR052533">
    <property type="entry name" value="WalJ/YycJ-like"/>
</dbReference>
<reference evidence="2 3" key="1">
    <citation type="submission" date="2019-02" db="EMBL/GenBank/DDBJ databases">
        <authorList>
            <person name="Fomenkov A."/>
            <person name="Dubinina G."/>
            <person name="Grabovich M."/>
            <person name="Vincze T."/>
            <person name="Roberts R.J."/>
        </authorList>
    </citation>
    <scope>NUCLEOTIDE SEQUENCE [LARGE SCALE GENOMIC DNA]</scope>
    <source>
        <strain evidence="2 3">P</strain>
    </source>
</reference>